<accession>A0AAD7EPT4</accession>
<organism evidence="1 2">
    <name type="scientific">Mycena albidolilacea</name>
    <dbReference type="NCBI Taxonomy" id="1033008"/>
    <lineage>
        <taxon>Eukaryota</taxon>
        <taxon>Fungi</taxon>
        <taxon>Dikarya</taxon>
        <taxon>Basidiomycota</taxon>
        <taxon>Agaricomycotina</taxon>
        <taxon>Agaricomycetes</taxon>
        <taxon>Agaricomycetidae</taxon>
        <taxon>Agaricales</taxon>
        <taxon>Marasmiineae</taxon>
        <taxon>Mycenaceae</taxon>
        <taxon>Mycena</taxon>
    </lineage>
</organism>
<dbReference type="Proteomes" id="UP001218218">
    <property type="component" value="Unassembled WGS sequence"/>
</dbReference>
<evidence type="ECO:0000313" key="1">
    <source>
        <dbReference type="EMBL" id="KAJ7342382.1"/>
    </source>
</evidence>
<evidence type="ECO:0000313" key="2">
    <source>
        <dbReference type="Proteomes" id="UP001218218"/>
    </source>
</evidence>
<keyword evidence="2" id="KW-1185">Reference proteome</keyword>
<name>A0AAD7EPT4_9AGAR</name>
<sequence length="260" mass="28592">MYCKGKHLDSNSECGGLAILRRFRDGKKKGKTYLVGCSNWEDGDSDPVRESVLVKLFRGEPIDEDDDSEVLAGACCQIIHPSHLPKNSVCPRNHYKDGVHVVAKPKKHIRMAQISILVPIDGSLCVFLIPAAGVPHTHPSFPRTKVPAAVKLKYNECSEAADPVGITTLRVDKAPSTRKILDGKLPQEAQPDGTGPPGIYQEFDNEQARDTTDKYIHSVITQTDGTHVIITINPELAKLTLEAIWIMVDTTFAEIVSLVY</sequence>
<proteinExistence type="predicted"/>
<gene>
    <name evidence="1" type="ORF">DFH08DRAFT_1011911</name>
</gene>
<dbReference type="EMBL" id="JARIHO010000025">
    <property type="protein sequence ID" value="KAJ7342382.1"/>
    <property type="molecule type" value="Genomic_DNA"/>
</dbReference>
<dbReference type="AlphaFoldDB" id="A0AAD7EPT4"/>
<comment type="caution">
    <text evidence="1">The sequence shown here is derived from an EMBL/GenBank/DDBJ whole genome shotgun (WGS) entry which is preliminary data.</text>
</comment>
<reference evidence="1" key="1">
    <citation type="submission" date="2023-03" db="EMBL/GenBank/DDBJ databases">
        <title>Massive genome expansion in bonnet fungi (Mycena s.s.) driven by repeated elements and novel gene families across ecological guilds.</title>
        <authorList>
            <consortium name="Lawrence Berkeley National Laboratory"/>
            <person name="Harder C.B."/>
            <person name="Miyauchi S."/>
            <person name="Viragh M."/>
            <person name="Kuo A."/>
            <person name="Thoen E."/>
            <person name="Andreopoulos B."/>
            <person name="Lu D."/>
            <person name="Skrede I."/>
            <person name="Drula E."/>
            <person name="Henrissat B."/>
            <person name="Morin E."/>
            <person name="Kohler A."/>
            <person name="Barry K."/>
            <person name="LaButti K."/>
            <person name="Morin E."/>
            <person name="Salamov A."/>
            <person name="Lipzen A."/>
            <person name="Mereny Z."/>
            <person name="Hegedus B."/>
            <person name="Baldrian P."/>
            <person name="Stursova M."/>
            <person name="Weitz H."/>
            <person name="Taylor A."/>
            <person name="Grigoriev I.V."/>
            <person name="Nagy L.G."/>
            <person name="Martin F."/>
            <person name="Kauserud H."/>
        </authorList>
    </citation>
    <scope>NUCLEOTIDE SEQUENCE</scope>
    <source>
        <strain evidence="1">CBHHK002</strain>
    </source>
</reference>
<protein>
    <submittedName>
        <fullName evidence="1">Uncharacterized protein</fullName>
    </submittedName>
</protein>